<dbReference type="InterPro" id="IPR036796">
    <property type="entry name" value="Ribosomal_uL11_N_sf"/>
</dbReference>
<evidence type="ECO:0000259" key="8">
    <source>
        <dbReference type="Pfam" id="PF00298"/>
    </source>
</evidence>
<dbReference type="InterPro" id="IPR000911">
    <property type="entry name" value="Ribosomal_uL11"/>
</dbReference>
<dbReference type="InterPro" id="IPR036769">
    <property type="entry name" value="Ribosomal_uL11_C_sf"/>
</dbReference>
<dbReference type="GO" id="GO:0003735">
    <property type="term" value="F:structural constituent of ribosome"/>
    <property type="evidence" value="ECO:0007669"/>
    <property type="project" value="InterPro"/>
</dbReference>
<dbReference type="GO" id="GO:0005762">
    <property type="term" value="C:mitochondrial large ribosomal subunit"/>
    <property type="evidence" value="ECO:0007669"/>
    <property type="project" value="TreeGrafter"/>
</dbReference>
<evidence type="ECO:0000256" key="4">
    <source>
        <dbReference type="ARBA" id="ARBA00038782"/>
    </source>
</evidence>
<dbReference type="Gene3D" id="1.10.10.250">
    <property type="entry name" value="Ribosomal protein L11, C-terminal domain"/>
    <property type="match status" value="1"/>
</dbReference>
<reference evidence="11" key="2">
    <citation type="submission" date="2023-11" db="UniProtKB">
        <authorList>
            <consortium name="WormBaseParasite"/>
        </authorList>
    </citation>
    <scope>IDENTIFICATION</scope>
</reference>
<keyword evidence="10" id="KW-1185">Reference proteome</keyword>
<protein>
    <recommendedName>
        <fullName evidence="5">Large ribosomal subunit protein uL11m</fullName>
    </recommendedName>
    <alternativeName>
        <fullName evidence="6">39S ribosomal protein L11, mitochondrial</fullName>
    </alternativeName>
</protein>
<dbReference type="WBParaSite" id="TREG1_50980.3">
    <property type="protein sequence ID" value="TREG1_50980.3"/>
    <property type="gene ID" value="TREG1_50980"/>
</dbReference>
<dbReference type="SUPFAM" id="SSF46906">
    <property type="entry name" value="Ribosomal protein L11, C-terminal domain"/>
    <property type="match status" value="1"/>
</dbReference>
<evidence type="ECO:0000313" key="11">
    <source>
        <dbReference type="WBParaSite" id="TREG1_50980.3"/>
    </source>
</evidence>
<evidence type="ECO:0000256" key="2">
    <source>
        <dbReference type="ARBA" id="ARBA00022980"/>
    </source>
</evidence>
<reference evidence="10" key="1">
    <citation type="submission" date="2022-06" db="EMBL/GenBank/DDBJ databases">
        <authorList>
            <person name="Berger JAMES D."/>
            <person name="Berger JAMES D."/>
        </authorList>
    </citation>
    <scope>NUCLEOTIDE SEQUENCE [LARGE SCALE GENOMIC DNA]</scope>
</reference>
<dbReference type="InterPro" id="IPR006519">
    <property type="entry name" value="Ribosomal_uL11_bac-typ"/>
</dbReference>
<feature type="domain" description="Large ribosomal subunit protein uL11 C-terminal" evidence="8">
    <location>
        <begin position="125"/>
        <end position="193"/>
    </location>
</feature>
<dbReference type="CDD" id="cd00349">
    <property type="entry name" value="Ribosomal_L11"/>
    <property type="match status" value="1"/>
</dbReference>
<dbReference type="FunFam" id="1.10.10.250:FF:000003">
    <property type="entry name" value="Mitochondrial ribosomal protein L11"/>
    <property type="match status" value="1"/>
</dbReference>
<dbReference type="SUPFAM" id="SSF54747">
    <property type="entry name" value="Ribosomal L11/L12e N-terminal domain"/>
    <property type="match status" value="1"/>
</dbReference>
<comment type="similarity">
    <text evidence="1 7">Belongs to the universal ribosomal protein uL11 family.</text>
</comment>
<feature type="domain" description="Large ribosomal subunit protein uL11 N-terminal" evidence="9">
    <location>
        <begin position="61"/>
        <end position="118"/>
    </location>
</feature>
<evidence type="ECO:0000256" key="7">
    <source>
        <dbReference type="RuleBase" id="RU003978"/>
    </source>
</evidence>
<dbReference type="GO" id="GO:0006412">
    <property type="term" value="P:translation"/>
    <property type="evidence" value="ECO:0007669"/>
    <property type="project" value="InterPro"/>
</dbReference>
<evidence type="ECO:0000259" key="9">
    <source>
        <dbReference type="Pfam" id="PF03946"/>
    </source>
</evidence>
<dbReference type="AlphaFoldDB" id="A0AA85JYS2"/>
<dbReference type="Proteomes" id="UP000050795">
    <property type="component" value="Unassembled WGS sequence"/>
</dbReference>
<evidence type="ECO:0000256" key="6">
    <source>
        <dbReference type="ARBA" id="ARBA00041455"/>
    </source>
</evidence>
<keyword evidence="3 7" id="KW-0687">Ribonucleoprotein</keyword>
<sequence>MLAIKCFAVCEPLHQTCQTVEITASLHLIFTGQTMASRTGMKVARKAKTTAEAIVHSPFLKIIIPAQQARPAPPLGPQLGRRNVNIANFCKDFNERTKDIMEGVPLPCFISVKPDRSYDLVISHPSSMHLLRMAAAAKKGASLPGSEICGRITLKHIYHIAELKQQDPNLLTKSLEDICKMLLGTAHRLGIEVLSPEDINSGRVDYTPSGYAKFLQNRNDHLKQKKLEVETSKQNKVMRL</sequence>
<keyword evidence="2 7" id="KW-0689">Ribosomal protein</keyword>
<evidence type="ECO:0000256" key="3">
    <source>
        <dbReference type="ARBA" id="ARBA00023274"/>
    </source>
</evidence>
<dbReference type="InterPro" id="IPR020783">
    <property type="entry name" value="Ribosomal_uL11_C"/>
</dbReference>
<dbReference type="Pfam" id="PF03946">
    <property type="entry name" value="Ribosomal_L11_N"/>
    <property type="match status" value="1"/>
</dbReference>
<accession>A0AA85JYS2</accession>
<comment type="subunit">
    <text evidence="4">Component of the mitochondrial ribosome large subunit (39S) which comprises a 16S rRNA and about 50 distinct proteins.</text>
</comment>
<dbReference type="Gene3D" id="3.30.1550.10">
    <property type="entry name" value="Ribosomal protein L11/L12, N-terminal domain"/>
    <property type="match status" value="1"/>
</dbReference>
<dbReference type="GO" id="GO:0070180">
    <property type="term" value="F:large ribosomal subunit rRNA binding"/>
    <property type="evidence" value="ECO:0007669"/>
    <property type="project" value="TreeGrafter"/>
</dbReference>
<dbReference type="PANTHER" id="PTHR11661:SF1">
    <property type="entry name" value="LARGE RIBOSOMAL SUBUNIT PROTEIN UL11M"/>
    <property type="match status" value="1"/>
</dbReference>
<dbReference type="NCBIfam" id="TIGR01632">
    <property type="entry name" value="L11_bact"/>
    <property type="match status" value="1"/>
</dbReference>
<evidence type="ECO:0000256" key="5">
    <source>
        <dbReference type="ARBA" id="ARBA00040104"/>
    </source>
</evidence>
<dbReference type="InterPro" id="IPR020784">
    <property type="entry name" value="Ribosomal_uL11_N"/>
</dbReference>
<evidence type="ECO:0000313" key="10">
    <source>
        <dbReference type="Proteomes" id="UP000050795"/>
    </source>
</evidence>
<dbReference type="PANTHER" id="PTHR11661">
    <property type="entry name" value="60S RIBOSOMAL PROTEIN L12"/>
    <property type="match status" value="1"/>
</dbReference>
<evidence type="ECO:0000256" key="1">
    <source>
        <dbReference type="ARBA" id="ARBA00010537"/>
    </source>
</evidence>
<dbReference type="Pfam" id="PF00298">
    <property type="entry name" value="Ribosomal_L11"/>
    <property type="match status" value="1"/>
</dbReference>
<organism evidence="10 11">
    <name type="scientific">Trichobilharzia regenti</name>
    <name type="common">Nasal bird schistosome</name>
    <dbReference type="NCBI Taxonomy" id="157069"/>
    <lineage>
        <taxon>Eukaryota</taxon>
        <taxon>Metazoa</taxon>
        <taxon>Spiralia</taxon>
        <taxon>Lophotrochozoa</taxon>
        <taxon>Platyhelminthes</taxon>
        <taxon>Trematoda</taxon>
        <taxon>Digenea</taxon>
        <taxon>Strigeidida</taxon>
        <taxon>Schistosomatoidea</taxon>
        <taxon>Schistosomatidae</taxon>
        <taxon>Trichobilharzia</taxon>
    </lineage>
</organism>
<dbReference type="HAMAP" id="MF_00736">
    <property type="entry name" value="Ribosomal_uL11"/>
    <property type="match status" value="1"/>
</dbReference>
<name>A0AA85JYS2_TRIRE</name>
<proteinExistence type="inferred from homology"/>
<dbReference type="SMART" id="SM00649">
    <property type="entry name" value="RL11"/>
    <property type="match status" value="1"/>
</dbReference>